<evidence type="ECO:0000313" key="2">
    <source>
        <dbReference type="EMBL" id="KAL3819500.1"/>
    </source>
</evidence>
<dbReference type="PANTHER" id="PTHR13383:SF11">
    <property type="entry name" value="RIBONUCLEASE H2 SUBUNIT B"/>
    <property type="match status" value="1"/>
</dbReference>
<keyword evidence="3" id="KW-1185">Reference proteome</keyword>
<sequence length="129" mass="14820">MAWWEGVDETRILIAPDPSTSGKHVGHFLSLRHPKTGNTTCYLYCDGVLQELHWFKQSYGSWFFGDYVCEVLGLPHTDGRLYTATPVDPVFILLPIFEEARMKVRQLKQTLPTLGNNYAARDEKDTRML</sequence>
<dbReference type="Proteomes" id="UP001634393">
    <property type="component" value="Unassembled WGS sequence"/>
</dbReference>
<dbReference type="InterPro" id="IPR041195">
    <property type="entry name" value="Rnh202_N"/>
</dbReference>
<accession>A0ABD3S4S7</accession>
<protein>
    <recommendedName>
        <fullName evidence="1">Rnh202 triple barrel domain-containing protein</fullName>
    </recommendedName>
</protein>
<comment type="caution">
    <text evidence="2">The sequence shown here is derived from an EMBL/GenBank/DDBJ whole genome shotgun (WGS) entry which is preliminary data.</text>
</comment>
<feature type="domain" description="Rnh202 triple barrel" evidence="1">
    <location>
        <begin position="27"/>
        <end position="88"/>
    </location>
</feature>
<organism evidence="2 3">
    <name type="scientific">Penstemon smallii</name>
    <dbReference type="NCBI Taxonomy" id="265156"/>
    <lineage>
        <taxon>Eukaryota</taxon>
        <taxon>Viridiplantae</taxon>
        <taxon>Streptophyta</taxon>
        <taxon>Embryophyta</taxon>
        <taxon>Tracheophyta</taxon>
        <taxon>Spermatophyta</taxon>
        <taxon>Magnoliopsida</taxon>
        <taxon>eudicotyledons</taxon>
        <taxon>Gunneridae</taxon>
        <taxon>Pentapetalae</taxon>
        <taxon>asterids</taxon>
        <taxon>lamiids</taxon>
        <taxon>Lamiales</taxon>
        <taxon>Plantaginaceae</taxon>
        <taxon>Cheloneae</taxon>
        <taxon>Penstemon</taxon>
    </lineage>
</organism>
<dbReference type="FunFam" id="2.20.25.530:FF:000002">
    <property type="entry name" value="Ribonuclease H2 subunit B"/>
    <property type="match status" value="1"/>
</dbReference>
<dbReference type="AlphaFoldDB" id="A0ABD3S4S7"/>
<proteinExistence type="predicted"/>
<name>A0ABD3S4S7_9LAMI</name>
<gene>
    <name evidence="2" type="ORF">ACJIZ3_005405</name>
</gene>
<dbReference type="Pfam" id="PF17745">
    <property type="entry name" value="Ydr279_N"/>
    <property type="match status" value="1"/>
</dbReference>
<dbReference type="InterPro" id="IPR040456">
    <property type="entry name" value="RNase_H2_suB"/>
</dbReference>
<evidence type="ECO:0000313" key="3">
    <source>
        <dbReference type="Proteomes" id="UP001634393"/>
    </source>
</evidence>
<dbReference type="Gene3D" id="2.20.25.530">
    <property type="match status" value="1"/>
</dbReference>
<dbReference type="EMBL" id="JBJXBP010000007">
    <property type="protein sequence ID" value="KAL3819500.1"/>
    <property type="molecule type" value="Genomic_DNA"/>
</dbReference>
<evidence type="ECO:0000259" key="1">
    <source>
        <dbReference type="Pfam" id="PF17745"/>
    </source>
</evidence>
<dbReference type="PANTHER" id="PTHR13383">
    <property type="entry name" value="RIBONUCLEASE H2 SUBUNIT B"/>
    <property type="match status" value="1"/>
</dbReference>
<reference evidence="2 3" key="1">
    <citation type="submission" date="2024-12" db="EMBL/GenBank/DDBJ databases">
        <title>The unique morphological basis and parallel evolutionary history of personate flowers in Penstemon.</title>
        <authorList>
            <person name="Depatie T.H."/>
            <person name="Wessinger C.A."/>
        </authorList>
    </citation>
    <scope>NUCLEOTIDE SEQUENCE [LARGE SCALE GENOMIC DNA]</scope>
    <source>
        <strain evidence="2">WTNN_2</strain>
        <tissue evidence="2">Leaf</tissue>
    </source>
</reference>